<sequence length="252" mass="29227">MNLFKQFWYSLYSPKTIAKFRLQKIGKTIFYLFLLAILYTLPGFFSFEKAVKLQVNNASDLLKENIQTISLNKGILTINDNKPFERKIGDFRYAFYPNETSLPSSTSKDKYSITVLKDRVVIKTDSGEQDYPYLSLDKTEINKEDISKFIKNVKQALPVFMIALFFLFYLGSCFFIFIVATILAFITALFHSDKNLTFRHRFAMIAYSLTLPTVIYFIVGLFNINIPFQTILFIIISAVMYSLTVKQLPSKR</sequence>
<dbReference type="InterPro" id="IPR009574">
    <property type="entry name" value="DUF1189"/>
</dbReference>
<evidence type="ECO:0000313" key="3">
    <source>
        <dbReference type="Proteomes" id="UP000626244"/>
    </source>
</evidence>
<dbReference type="EMBL" id="BMHB01000001">
    <property type="protein sequence ID" value="GGI11176.1"/>
    <property type="molecule type" value="Genomic_DNA"/>
</dbReference>
<dbReference type="OrthoDB" id="1903376at2"/>
<keyword evidence="1" id="KW-0472">Membrane</keyword>
<reference evidence="3" key="1">
    <citation type="journal article" date="2019" name="Int. J. Syst. Evol. Microbiol.">
        <title>The Global Catalogue of Microorganisms (GCM) 10K type strain sequencing project: providing services to taxonomists for standard genome sequencing and annotation.</title>
        <authorList>
            <consortium name="The Broad Institute Genomics Platform"/>
            <consortium name="The Broad Institute Genome Sequencing Center for Infectious Disease"/>
            <person name="Wu L."/>
            <person name="Ma J."/>
        </authorList>
    </citation>
    <scope>NUCLEOTIDE SEQUENCE [LARGE SCALE GENOMIC DNA]</scope>
    <source>
        <strain evidence="3">CGMCC 1.14993</strain>
    </source>
</reference>
<gene>
    <name evidence="2" type="ORF">GCM10007380_06510</name>
</gene>
<evidence type="ECO:0000313" key="2">
    <source>
        <dbReference type="EMBL" id="GGI11176.1"/>
    </source>
</evidence>
<evidence type="ECO:0008006" key="4">
    <source>
        <dbReference type="Google" id="ProtNLM"/>
    </source>
</evidence>
<organism evidence="2 3">
    <name type="scientific">Gottfriedia solisilvae</name>
    <dbReference type="NCBI Taxonomy" id="1516104"/>
    <lineage>
        <taxon>Bacteria</taxon>
        <taxon>Bacillati</taxon>
        <taxon>Bacillota</taxon>
        <taxon>Bacilli</taxon>
        <taxon>Bacillales</taxon>
        <taxon>Bacillaceae</taxon>
        <taxon>Gottfriedia</taxon>
    </lineage>
</organism>
<dbReference type="AlphaFoldDB" id="A0A8J3AIQ0"/>
<keyword evidence="1" id="KW-1133">Transmembrane helix</keyword>
<dbReference type="Pfam" id="PF06691">
    <property type="entry name" value="DUF1189"/>
    <property type="match status" value="1"/>
</dbReference>
<accession>A0A8J3AIQ0</accession>
<dbReference type="Proteomes" id="UP000626244">
    <property type="component" value="Unassembled WGS sequence"/>
</dbReference>
<proteinExistence type="predicted"/>
<keyword evidence="1" id="KW-0812">Transmembrane</keyword>
<protein>
    <recommendedName>
        <fullName evidence="4">DUF1189 domain-containing protein</fullName>
    </recommendedName>
</protein>
<name>A0A8J3AIQ0_9BACI</name>
<feature type="transmembrane region" description="Helical" evidence="1">
    <location>
        <begin position="157"/>
        <end position="190"/>
    </location>
</feature>
<dbReference type="RefSeq" id="WP_087998915.1">
    <property type="nucleotide sequence ID" value="NZ_BMHB01000001.1"/>
</dbReference>
<comment type="caution">
    <text evidence="2">The sequence shown here is derived from an EMBL/GenBank/DDBJ whole genome shotgun (WGS) entry which is preliminary data.</text>
</comment>
<feature type="transmembrane region" description="Helical" evidence="1">
    <location>
        <begin position="29"/>
        <end position="47"/>
    </location>
</feature>
<feature type="transmembrane region" description="Helical" evidence="1">
    <location>
        <begin position="228"/>
        <end position="245"/>
    </location>
</feature>
<keyword evidence="3" id="KW-1185">Reference proteome</keyword>
<feature type="transmembrane region" description="Helical" evidence="1">
    <location>
        <begin position="202"/>
        <end position="222"/>
    </location>
</feature>
<evidence type="ECO:0000256" key="1">
    <source>
        <dbReference type="SAM" id="Phobius"/>
    </source>
</evidence>